<evidence type="ECO:0000313" key="3">
    <source>
        <dbReference type="EMBL" id="KAH6652864.1"/>
    </source>
</evidence>
<dbReference type="AlphaFoldDB" id="A0A9P8ZXC5"/>
<name>A0A9P8ZXC5_9PEZI</name>
<feature type="transmembrane region" description="Helical" evidence="1">
    <location>
        <begin position="203"/>
        <end position="227"/>
    </location>
</feature>
<comment type="caution">
    <text evidence="3">The sequence shown here is derived from an EMBL/GenBank/DDBJ whole genome shotgun (WGS) entry which is preliminary data.</text>
</comment>
<keyword evidence="4" id="KW-1185">Reference proteome</keyword>
<organism evidence="3 4">
    <name type="scientific">Truncatella angustata</name>
    <dbReference type="NCBI Taxonomy" id="152316"/>
    <lineage>
        <taxon>Eukaryota</taxon>
        <taxon>Fungi</taxon>
        <taxon>Dikarya</taxon>
        <taxon>Ascomycota</taxon>
        <taxon>Pezizomycotina</taxon>
        <taxon>Sordariomycetes</taxon>
        <taxon>Xylariomycetidae</taxon>
        <taxon>Amphisphaeriales</taxon>
        <taxon>Sporocadaceae</taxon>
        <taxon>Truncatella</taxon>
    </lineage>
</organism>
<dbReference type="OrthoDB" id="5342093at2759"/>
<keyword evidence="1" id="KW-0472">Membrane</keyword>
<dbReference type="RefSeq" id="XP_045957141.1">
    <property type="nucleotide sequence ID" value="XM_046102994.1"/>
</dbReference>
<dbReference type="GeneID" id="70131886"/>
<dbReference type="InterPro" id="IPR046529">
    <property type="entry name" value="DUF6594"/>
</dbReference>
<feature type="transmembrane region" description="Helical" evidence="1">
    <location>
        <begin position="233"/>
        <end position="254"/>
    </location>
</feature>
<accession>A0A9P8ZXC5</accession>
<dbReference type="Pfam" id="PF20237">
    <property type="entry name" value="DUF6594"/>
    <property type="match status" value="1"/>
</dbReference>
<evidence type="ECO:0000313" key="4">
    <source>
        <dbReference type="Proteomes" id="UP000758603"/>
    </source>
</evidence>
<dbReference type="Proteomes" id="UP000758603">
    <property type="component" value="Unassembled WGS sequence"/>
</dbReference>
<proteinExistence type="predicted"/>
<reference evidence="3" key="1">
    <citation type="journal article" date="2021" name="Nat. Commun.">
        <title>Genetic determinants of endophytism in the Arabidopsis root mycobiome.</title>
        <authorList>
            <person name="Mesny F."/>
            <person name="Miyauchi S."/>
            <person name="Thiergart T."/>
            <person name="Pickel B."/>
            <person name="Atanasova L."/>
            <person name="Karlsson M."/>
            <person name="Huettel B."/>
            <person name="Barry K.W."/>
            <person name="Haridas S."/>
            <person name="Chen C."/>
            <person name="Bauer D."/>
            <person name="Andreopoulos W."/>
            <person name="Pangilinan J."/>
            <person name="LaButti K."/>
            <person name="Riley R."/>
            <person name="Lipzen A."/>
            <person name="Clum A."/>
            <person name="Drula E."/>
            <person name="Henrissat B."/>
            <person name="Kohler A."/>
            <person name="Grigoriev I.V."/>
            <person name="Martin F.M."/>
            <person name="Hacquard S."/>
        </authorList>
    </citation>
    <scope>NUCLEOTIDE SEQUENCE</scope>
    <source>
        <strain evidence="3">MPI-SDFR-AT-0073</strain>
    </source>
</reference>
<protein>
    <recommendedName>
        <fullName evidence="2">DUF6594 domain-containing protein</fullName>
    </recommendedName>
</protein>
<keyword evidence="1" id="KW-0812">Transmembrane</keyword>
<feature type="domain" description="DUF6594" evidence="2">
    <location>
        <begin position="4"/>
        <end position="273"/>
    </location>
</feature>
<dbReference type="EMBL" id="JAGPXC010000005">
    <property type="protein sequence ID" value="KAH6652864.1"/>
    <property type="molecule type" value="Genomic_DNA"/>
</dbReference>
<evidence type="ECO:0000259" key="2">
    <source>
        <dbReference type="Pfam" id="PF20237"/>
    </source>
</evidence>
<dbReference type="PANTHER" id="PTHR34502">
    <property type="entry name" value="DUF6594 DOMAIN-CONTAINING PROTEIN-RELATED"/>
    <property type="match status" value="1"/>
</dbReference>
<keyword evidence="1" id="KW-1133">Transmembrane helix</keyword>
<dbReference type="PANTHER" id="PTHR34502:SF5">
    <property type="entry name" value="DUF6594 DOMAIN-CONTAINING PROTEIN"/>
    <property type="match status" value="1"/>
</dbReference>
<sequence>MTDYRGLASLMSDYSDVAVFRRFRKLNLQSLLHMQAELLHIEQELQEIANEDNESGDPVRRSYQTNWKAMEDSAHSGGDSLQRTKWLEAREKLEKYNAFLLTQAQLNALSSPEEHNIEVLREWLKRPAYGNGFLQGFEKRTWETERVDMVALQKEAEDYDPFTRWLFRVIPGYFHNRWAHRWKSPVQGREGMEDLFEYKNSTLVRFTTSVTTFLSAVFPVLSIFVLYDVENMPIRLGLIVLFTSLFALALLFVSNARRVEIFMATSAFAAVQVVFVGSTNSA</sequence>
<gene>
    <name evidence="3" type="ORF">BKA67DRAFT_567757</name>
</gene>
<evidence type="ECO:0000256" key="1">
    <source>
        <dbReference type="SAM" id="Phobius"/>
    </source>
</evidence>